<organism evidence="16 17">
    <name type="scientific">Marinoscillum luteum</name>
    <dbReference type="NCBI Taxonomy" id="861051"/>
    <lineage>
        <taxon>Bacteria</taxon>
        <taxon>Pseudomonadati</taxon>
        <taxon>Bacteroidota</taxon>
        <taxon>Cytophagia</taxon>
        <taxon>Cytophagales</taxon>
        <taxon>Reichenbachiellaceae</taxon>
        <taxon>Marinoscillum</taxon>
    </lineage>
</organism>
<dbReference type="EMBL" id="JBIPKE010000012">
    <property type="protein sequence ID" value="MFH6982618.1"/>
    <property type="molecule type" value="Genomic_DNA"/>
</dbReference>
<dbReference type="InterPro" id="IPR040442">
    <property type="entry name" value="Pyrv_kinase-like_dom_sf"/>
</dbReference>
<keyword evidence="9 13" id="KW-0460">Magnesium</keyword>
<evidence type="ECO:0000259" key="15">
    <source>
        <dbReference type="Pfam" id="PF02887"/>
    </source>
</evidence>
<dbReference type="InterPro" id="IPR015793">
    <property type="entry name" value="Pyrv_Knase_brl"/>
</dbReference>
<evidence type="ECO:0000313" key="17">
    <source>
        <dbReference type="Proteomes" id="UP001610063"/>
    </source>
</evidence>
<comment type="catalytic activity">
    <reaction evidence="13">
        <text>pyruvate + ATP = phosphoenolpyruvate + ADP + H(+)</text>
        <dbReference type="Rhea" id="RHEA:18157"/>
        <dbReference type="ChEBI" id="CHEBI:15361"/>
        <dbReference type="ChEBI" id="CHEBI:15378"/>
        <dbReference type="ChEBI" id="CHEBI:30616"/>
        <dbReference type="ChEBI" id="CHEBI:58702"/>
        <dbReference type="ChEBI" id="CHEBI:456216"/>
        <dbReference type="EC" id="2.7.1.40"/>
    </reaction>
</comment>
<evidence type="ECO:0000256" key="6">
    <source>
        <dbReference type="ARBA" id="ARBA00022741"/>
    </source>
</evidence>
<dbReference type="InterPro" id="IPR001697">
    <property type="entry name" value="Pyr_Knase"/>
</dbReference>
<evidence type="ECO:0000256" key="11">
    <source>
        <dbReference type="ARBA" id="ARBA00023317"/>
    </source>
</evidence>
<dbReference type="PANTHER" id="PTHR11817">
    <property type="entry name" value="PYRUVATE KINASE"/>
    <property type="match status" value="1"/>
</dbReference>
<dbReference type="GO" id="GO:0004743">
    <property type="term" value="F:pyruvate kinase activity"/>
    <property type="evidence" value="ECO:0007669"/>
    <property type="project" value="UniProtKB-EC"/>
</dbReference>
<dbReference type="EC" id="2.7.1.40" evidence="3 12"/>
<dbReference type="InterPro" id="IPR015795">
    <property type="entry name" value="Pyrv_Knase_C"/>
</dbReference>
<evidence type="ECO:0000256" key="3">
    <source>
        <dbReference type="ARBA" id="ARBA00012142"/>
    </source>
</evidence>
<gene>
    <name evidence="16" type="primary">pyk</name>
    <name evidence="16" type="ORF">ACHKAR_04165</name>
</gene>
<keyword evidence="10 13" id="KW-0324">Glycolysis</keyword>
<feature type="domain" description="Pyruvate kinase barrel" evidence="14">
    <location>
        <begin position="7"/>
        <end position="327"/>
    </location>
</feature>
<evidence type="ECO:0000259" key="14">
    <source>
        <dbReference type="Pfam" id="PF00224"/>
    </source>
</evidence>
<dbReference type="SUPFAM" id="SSF50800">
    <property type="entry name" value="PK beta-barrel domain-like"/>
    <property type="match status" value="1"/>
</dbReference>
<dbReference type="NCBIfam" id="NF004491">
    <property type="entry name" value="PRK05826.1"/>
    <property type="match status" value="1"/>
</dbReference>
<comment type="similarity">
    <text evidence="2 13">Belongs to the pyruvate kinase family.</text>
</comment>
<sequence>MKKSLFKKTKIVATIGPASRNKETLAELIKAGANVFRLNFSHGTHADHQKTIEMVRELNDELGANVALLQDLQGPKIRVGQVENDGVPIAPGQQLIITTKDMLGTSEKVSTVYEGIVNDVKPGDAILIDDGNIELKTIKVSGDEVITEVVHGELLKSRKGINLPNSNVSAPSMTEKDIEDLEFGFQFNLEWVALSFVRKASDIIEIKKRLVAAGVNTKVIAKVEKPEAITNLEEIIRETDGVMVARGDLGVEVPSENVPLLQKRMVRLCNRAGKPVIIATQMMESMIENPRPTRAETNDVANAVFDGADALMLSAESASGKFPVQAVQQMAKTIVAIESDSRTIYSKYEEEDTESTTRHNDLLVRSACRLSDQVGAKAIVGMTKSGYTGYRLSMHRPKANIFLFTNQKHLLRQMNLVWGVTGFFYDKTYGIDETLVEIEKELVKEGYLEKGDFFINTASMPLHWKGHTNMMRVTQVE</sequence>
<dbReference type="SUPFAM" id="SSF52935">
    <property type="entry name" value="PK C-terminal domain-like"/>
    <property type="match status" value="1"/>
</dbReference>
<dbReference type="Gene3D" id="2.40.33.10">
    <property type="entry name" value="PK beta-barrel domain-like"/>
    <property type="match status" value="1"/>
</dbReference>
<keyword evidence="5" id="KW-0479">Metal-binding</keyword>
<comment type="pathway">
    <text evidence="1 13">Carbohydrate degradation; glycolysis; pyruvate from D-glyceraldehyde 3-phosphate: step 5/5.</text>
</comment>
<evidence type="ECO:0000256" key="7">
    <source>
        <dbReference type="ARBA" id="ARBA00022777"/>
    </source>
</evidence>
<feature type="domain" description="Pyruvate kinase C-terminal" evidence="15">
    <location>
        <begin position="363"/>
        <end position="473"/>
    </location>
</feature>
<dbReference type="Pfam" id="PF00224">
    <property type="entry name" value="PK"/>
    <property type="match status" value="1"/>
</dbReference>
<dbReference type="InterPro" id="IPR015813">
    <property type="entry name" value="Pyrv/PenolPyrv_kinase-like_dom"/>
</dbReference>
<dbReference type="InterPro" id="IPR011037">
    <property type="entry name" value="Pyrv_Knase-like_insert_dom_sf"/>
</dbReference>
<keyword evidence="17" id="KW-1185">Reference proteome</keyword>
<evidence type="ECO:0000256" key="12">
    <source>
        <dbReference type="NCBIfam" id="TIGR01064"/>
    </source>
</evidence>
<evidence type="ECO:0000256" key="1">
    <source>
        <dbReference type="ARBA" id="ARBA00004997"/>
    </source>
</evidence>
<evidence type="ECO:0000313" key="16">
    <source>
        <dbReference type="EMBL" id="MFH6982618.1"/>
    </source>
</evidence>
<evidence type="ECO:0000256" key="4">
    <source>
        <dbReference type="ARBA" id="ARBA00022679"/>
    </source>
</evidence>
<evidence type="ECO:0000256" key="2">
    <source>
        <dbReference type="ARBA" id="ARBA00008663"/>
    </source>
</evidence>
<reference evidence="16 17" key="1">
    <citation type="journal article" date="2013" name="Int. J. Syst. Evol. Microbiol.">
        <title>Marinoscillum luteum sp. nov., isolated from marine sediment.</title>
        <authorList>
            <person name="Cha I.T."/>
            <person name="Park S.J."/>
            <person name="Kim S.J."/>
            <person name="Kim J.G."/>
            <person name="Jung M.Y."/>
            <person name="Shin K.S."/>
            <person name="Kwon K.K."/>
            <person name="Yang S.H."/>
            <person name="Seo Y.S."/>
            <person name="Rhee S.K."/>
        </authorList>
    </citation>
    <scope>NUCLEOTIDE SEQUENCE [LARGE SCALE GENOMIC DNA]</scope>
    <source>
        <strain evidence="16 17">KCTC 23939</strain>
    </source>
</reference>
<evidence type="ECO:0000256" key="9">
    <source>
        <dbReference type="ARBA" id="ARBA00022842"/>
    </source>
</evidence>
<dbReference type="RefSeq" id="WP_159578788.1">
    <property type="nucleotide sequence ID" value="NZ_JBIPKE010000012.1"/>
</dbReference>
<dbReference type="Gene3D" id="3.40.1380.20">
    <property type="entry name" value="Pyruvate kinase, C-terminal domain"/>
    <property type="match status" value="1"/>
</dbReference>
<dbReference type="GO" id="GO:0016301">
    <property type="term" value="F:kinase activity"/>
    <property type="evidence" value="ECO:0007669"/>
    <property type="project" value="UniProtKB-KW"/>
</dbReference>
<dbReference type="Pfam" id="PF02887">
    <property type="entry name" value="PK_C"/>
    <property type="match status" value="1"/>
</dbReference>
<accession>A0ABW7N4V1</accession>
<protein>
    <recommendedName>
        <fullName evidence="3 12">Pyruvate kinase</fullName>
        <ecNumber evidence="3 12">2.7.1.40</ecNumber>
    </recommendedName>
</protein>
<keyword evidence="6" id="KW-0547">Nucleotide-binding</keyword>
<evidence type="ECO:0000256" key="10">
    <source>
        <dbReference type="ARBA" id="ARBA00023152"/>
    </source>
</evidence>
<dbReference type="NCBIfam" id="TIGR01064">
    <property type="entry name" value="pyruv_kin"/>
    <property type="match status" value="1"/>
</dbReference>
<dbReference type="InterPro" id="IPR036918">
    <property type="entry name" value="Pyrv_Knase_C_sf"/>
</dbReference>
<dbReference type="NCBIfam" id="NF004978">
    <property type="entry name" value="PRK06354.1"/>
    <property type="match status" value="1"/>
</dbReference>
<evidence type="ECO:0000256" key="8">
    <source>
        <dbReference type="ARBA" id="ARBA00022840"/>
    </source>
</evidence>
<dbReference type="SUPFAM" id="SSF51621">
    <property type="entry name" value="Phosphoenolpyruvate/pyruvate domain"/>
    <property type="match status" value="1"/>
</dbReference>
<name>A0ABW7N4V1_9BACT</name>
<evidence type="ECO:0000256" key="13">
    <source>
        <dbReference type="RuleBase" id="RU000504"/>
    </source>
</evidence>
<proteinExistence type="inferred from homology"/>
<dbReference type="PRINTS" id="PR01050">
    <property type="entry name" value="PYRUVTKNASE"/>
</dbReference>
<dbReference type="Gene3D" id="3.20.20.60">
    <property type="entry name" value="Phosphoenolpyruvate-binding domains"/>
    <property type="match status" value="1"/>
</dbReference>
<keyword evidence="11 16" id="KW-0670">Pyruvate</keyword>
<keyword evidence="8" id="KW-0067">ATP-binding</keyword>
<dbReference type="InterPro" id="IPR015806">
    <property type="entry name" value="Pyrv_Knase_insert_dom_sf"/>
</dbReference>
<evidence type="ECO:0000256" key="5">
    <source>
        <dbReference type="ARBA" id="ARBA00022723"/>
    </source>
</evidence>
<comment type="caution">
    <text evidence="16">The sequence shown here is derived from an EMBL/GenBank/DDBJ whole genome shotgun (WGS) entry which is preliminary data.</text>
</comment>
<keyword evidence="7 13" id="KW-0418">Kinase</keyword>
<dbReference type="Proteomes" id="UP001610063">
    <property type="component" value="Unassembled WGS sequence"/>
</dbReference>
<keyword evidence="4 13" id="KW-0808">Transferase</keyword>